<dbReference type="GO" id="GO:0016887">
    <property type="term" value="F:ATP hydrolysis activity"/>
    <property type="evidence" value="ECO:0007669"/>
    <property type="project" value="InterPro"/>
</dbReference>
<evidence type="ECO:0000256" key="2">
    <source>
        <dbReference type="ARBA" id="ARBA00011322"/>
    </source>
</evidence>
<comment type="similarity">
    <text evidence="1">Belongs to the SMC family. SbcC subfamily.</text>
</comment>
<evidence type="ECO:0000259" key="5">
    <source>
        <dbReference type="Pfam" id="PF13476"/>
    </source>
</evidence>
<accession>A0A1V8YEY7</accession>
<proteinExistence type="inferred from homology"/>
<dbReference type="STRING" id="112904.BH747_03915"/>
<dbReference type="GO" id="GO:0006302">
    <property type="term" value="P:double-strand break repair"/>
    <property type="evidence" value="ECO:0007669"/>
    <property type="project" value="InterPro"/>
</dbReference>
<dbReference type="RefSeq" id="WP_081182764.1">
    <property type="nucleotide sequence ID" value="NZ_MJEA01000002.1"/>
</dbReference>
<gene>
    <name evidence="6" type="ORF">BH747_03915</name>
</gene>
<dbReference type="PANTHER" id="PTHR32114">
    <property type="entry name" value="ABC TRANSPORTER ABCH.3"/>
    <property type="match status" value="1"/>
</dbReference>
<dbReference type="InterPro" id="IPR038729">
    <property type="entry name" value="Rad50/SbcC_AAA"/>
</dbReference>
<dbReference type="PANTHER" id="PTHR32114:SF2">
    <property type="entry name" value="ABC TRANSPORTER ABCH.3"/>
    <property type="match status" value="1"/>
</dbReference>
<feature type="domain" description="Rad50/SbcC-type AAA" evidence="5">
    <location>
        <begin position="7"/>
        <end position="213"/>
    </location>
</feature>
<feature type="coiled-coil region" evidence="4">
    <location>
        <begin position="183"/>
        <end position="221"/>
    </location>
</feature>
<evidence type="ECO:0000313" key="7">
    <source>
        <dbReference type="Proteomes" id="UP000192477"/>
    </source>
</evidence>
<dbReference type="SUPFAM" id="SSF52540">
    <property type="entry name" value="P-loop containing nucleoside triphosphate hydrolases"/>
    <property type="match status" value="1"/>
</dbReference>
<sequence>MKSKLKSISFENFKLFSEKIKVDFPTDSLFILDGPNGYGKTTCFDAIEILIKGERNREVSLDTTYRTRNRSLPFVSNREKKIIIKGIFEVDGAERIYLREFEANSNKGVHHNIKEASKLYRIDNGENQLIKPEEMYQDLGLNSDGSNFNLLHYVQQEESTTFLKQSEKGRMDELGKLFNTAQVDDELKKLDAVRNRVQKLINDLNQQLSDSEKRKNSFLIENKDEKIAQVPFVQLFNQLEHSWDRQSYVFEDFKLVKEIMAELDELKRLVAHKDEFKTYRKNRQIINLAEKDKLLKLLLISPSVLKKKEQIRKIANEVNKNQTWLQSKDESQKINWILEDQYVYAFEYINYSQDSFKQLQSSILEIKKKVNVSENLLINLQQTREKLHGEHQCLLDKEETDHTSCPYCGENYAIEALEHAYQLAKELYKGNDELAEKVLSMEKERNEQIMKFASQMTTFNEKHQGELLLNEWLTDLIKISKSLDIVRIRTLKKELNEVKGSIKQSFKVP</sequence>
<evidence type="ECO:0000256" key="3">
    <source>
        <dbReference type="ARBA" id="ARBA00013368"/>
    </source>
</evidence>
<evidence type="ECO:0000313" key="6">
    <source>
        <dbReference type="EMBL" id="OQO71150.1"/>
    </source>
</evidence>
<evidence type="ECO:0000256" key="4">
    <source>
        <dbReference type="SAM" id="Coils"/>
    </source>
</evidence>
<dbReference type="EMBL" id="MJEA01000002">
    <property type="protein sequence ID" value="OQO71150.1"/>
    <property type="molecule type" value="Genomic_DNA"/>
</dbReference>
<reference evidence="6 7" key="1">
    <citation type="journal article" date="2017" name="BMC Microbiol.">
        <title>Comparative genomics of Enterococcus spp. isolated from bovine feces.</title>
        <authorList>
            <person name="Beukers A.G."/>
            <person name="Zaheer R."/>
            <person name="Goji N."/>
            <person name="Amoako K.K."/>
            <person name="Chaves A.V."/>
            <person name="Ward M.P."/>
            <person name="McAllister T.A."/>
        </authorList>
    </citation>
    <scope>NUCLEOTIDE SEQUENCE [LARGE SCALE GENOMIC DNA]</scope>
    <source>
        <strain evidence="6 7">F1129D 143</strain>
    </source>
</reference>
<dbReference type="AlphaFoldDB" id="A0A1V8YEY7"/>
<dbReference type="OrthoDB" id="9791904at2"/>
<comment type="subunit">
    <text evidence="2">Heterodimer of SbcC and SbcD.</text>
</comment>
<organism evidence="6 7">
    <name type="scientific">Enterococcus villorum</name>
    <dbReference type="NCBI Taxonomy" id="112904"/>
    <lineage>
        <taxon>Bacteria</taxon>
        <taxon>Bacillati</taxon>
        <taxon>Bacillota</taxon>
        <taxon>Bacilli</taxon>
        <taxon>Lactobacillales</taxon>
        <taxon>Enterococcaceae</taxon>
        <taxon>Enterococcus</taxon>
    </lineage>
</organism>
<dbReference type="Proteomes" id="UP000192477">
    <property type="component" value="Unassembled WGS sequence"/>
</dbReference>
<evidence type="ECO:0000256" key="1">
    <source>
        <dbReference type="ARBA" id="ARBA00006930"/>
    </source>
</evidence>
<comment type="caution">
    <text evidence="6">The sequence shown here is derived from an EMBL/GenBank/DDBJ whole genome shotgun (WGS) entry which is preliminary data.</text>
</comment>
<keyword evidence="4" id="KW-0175">Coiled coil</keyword>
<name>A0A1V8YEY7_9ENTE</name>
<dbReference type="Gene3D" id="3.40.50.300">
    <property type="entry name" value="P-loop containing nucleotide triphosphate hydrolases"/>
    <property type="match status" value="1"/>
</dbReference>
<dbReference type="Pfam" id="PF13476">
    <property type="entry name" value="AAA_23"/>
    <property type="match status" value="1"/>
</dbReference>
<dbReference type="InterPro" id="IPR027417">
    <property type="entry name" value="P-loop_NTPase"/>
</dbReference>
<protein>
    <recommendedName>
        <fullName evidence="3">Nuclease SbcCD subunit C</fullName>
    </recommendedName>
</protein>